<dbReference type="PANTHER" id="PTHR42756">
    <property type="entry name" value="TRANSCRIPTIONAL REGULATOR, MARR"/>
    <property type="match status" value="1"/>
</dbReference>
<dbReference type="EMBL" id="CP011542">
    <property type="protein sequence ID" value="AKK04450.1"/>
    <property type="molecule type" value="Genomic_DNA"/>
</dbReference>
<dbReference type="Gene3D" id="1.10.10.10">
    <property type="entry name" value="Winged helix-like DNA-binding domain superfamily/Winged helix DNA-binding domain"/>
    <property type="match status" value="1"/>
</dbReference>
<dbReference type="PROSITE" id="PS50995">
    <property type="entry name" value="HTH_MARR_2"/>
    <property type="match status" value="1"/>
</dbReference>
<dbReference type="Proteomes" id="UP000035199">
    <property type="component" value="Chromosome"/>
</dbReference>
<dbReference type="SMART" id="SM00347">
    <property type="entry name" value="HTH_MARR"/>
    <property type="match status" value="1"/>
</dbReference>
<keyword evidence="6" id="KW-1185">Reference proteome</keyword>
<evidence type="ECO:0000313" key="6">
    <source>
        <dbReference type="Proteomes" id="UP000035199"/>
    </source>
</evidence>
<reference evidence="6" key="2">
    <citation type="submission" date="2015-05" db="EMBL/GenBank/DDBJ databases">
        <title>Complete genome sequence of Corynebacterium mustelae DSM 45274, isolated from various tissues of a male ferret with lethal sepsis.</title>
        <authorList>
            <person name="Ruckert C."/>
            <person name="Albersmeier A."/>
            <person name="Winkler A."/>
            <person name="Tauch A."/>
        </authorList>
    </citation>
    <scope>NUCLEOTIDE SEQUENCE [LARGE SCALE GENOMIC DNA]</scope>
    <source>
        <strain evidence="6">DSM 45274</strain>
    </source>
</reference>
<sequence length="132" mass="15417">MISFHFYTGSRLMQRMYRPYFDEWNITYPQYLVLLCLWEKDGQTIADLSTPLDLDSGTLSPLLKRMEASGYVRRQADHKDYRRVLFFLTQRGRKLKAQASEMETEVTAMLGLDVDDLKAISEIMAKINPVIE</sequence>
<dbReference type="KEGG" id="cmv:CMUST_00465"/>
<evidence type="ECO:0000256" key="2">
    <source>
        <dbReference type="ARBA" id="ARBA00023125"/>
    </source>
</evidence>
<dbReference type="AlphaFoldDB" id="A0A0G3GVA2"/>
<reference evidence="5 6" key="1">
    <citation type="journal article" date="2015" name="Genome Announc.">
        <title>Complete Genome Sequence of the Type Strain Corynebacterium mustelae DSM 45274, Isolated from Various Tissues of a Male Ferret with Lethal Sepsis.</title>
        <authorList>
            <person name="Ruckert C."/>
            <person name="Eimer J."/>
            <person name="Winkler A."/>
            <person name="Tauch A."/>
        </authorList>
    </citation>
    <scope>NUCLEOTIDE SEQUENCE [LARGE SCALE GENOMIC DNA]</scope>
    <source>
        <strain evidence="5 6">DSM 45274</strain>
    </source>
</reference>
<accession>A0A0G3GVA2</accession>
<gene>
    <name evidence="5" type="ORF">CMUST_00465</name>
</gene>
<dbReference type="InterPro" id="IPR036390">
    <property type="entry name" value="WH_DNA-bd_sf"/>
</dbReference>
<organism evidence="5 6">
    <name type="scientific">Corynebacterium mustelae</name>
    <dbReference type="NCBI Taxonomy" id="571915"/>
    <lineage>
        <taxon>Bacteria</taxon>
        <taxon>Bacillati</taxon>
        <taxon>Actinomycetota</taxon>
        <taxon>Actinomycetes</taxon>
        <taxon>Mycobacteriales</taxon>
        <taxon>Corynebacteriaceae</taxon>
        <taxon>Corynebacterium</taxon>
    </lineage>
</organism>
<proteinExistence type="predicted"/>
<dbReference type="SUPFAM" id="SSF46785">
    <property type="entry name" value="Winged helix' DNA-binding domain"/>
    <property type="match status" value="1"/>
</dbReference>
<dbReference type="InterPro" id="IPR036388">
    <property type="entry name" value="WH-like_DNA-bd_sf"/>
</dbReference>
<keyword evidence="2" id="KW-0238">DNA-binding</keyword>
<keyword evidence="1" id="KW-0805">Transcription regulation</keyword>
<keyword evidence="3" id="KW-0804">Transcription</keyword>
<protein>
    <submittedName>
        <fullName evidence="5">Transcriptional regulator</fullName>
    </submittedName>
</protein>
<name>A0A0G3GVA2_9CORY</name>
<dbReference type="STRING" id="571915.CMUST_00465"/>
<dbReference type="PATRIC" id="fig|571915.4.peg.97"/>
<evidence type="ECO:0000259" key="4">
    <source>
        <dbReference type="PROSITE" id="PS50995"/>
    </source>
</evidence>
<dbReference type="InterPro" id="IPR000835">
    <property type="entry name" value="HTH_MarR-typ"/>
</dbReference>
<feature type="domain" description="HTH marR-type" evidence="4">
    <location>
        <begin position="1"/>
        <end position="129"/>
    </location>
</feature>
<dbReference type="GO" id="GO:0003677">
    <property type="term" value="F:DNA binding"/>
    <property type="evidence" value="ECO:0007669"/>
    <property type="project" value="UniProtKB-KW"/>
</dbReference>
<evidence type="ECO:0000256" key="3">
    <source>
        <dbReference type="ARBA" id="ARBA00023163"/>
    </source>
</evidence>
<dbReference type="PANTHER" id="PTHR42756:SF1">
    <property type="entry name" value="TRANSCRIPTIONAL REPRESSOR OF EMRAB OPERON"/>
    <property type="match status" value="1"/>
</dbReference>
<evidence type="ECO:0000313" key="5">
    <source>
        <dbReference type="EMBL" id="AKK04450.1"/>
    </source>
</evidence>
<evidence type="ECO:0000256" key="1">
    <source>
        <dbReference type="ARBA" id="ARBA00023015"/>
    </source>
</evidence>
<dbReference type="GO" id="GO:0003700">
    <property type="term" value="F:DNA-binding transcription factor activity"/>
    <property type="evidence" value="ECO:0007669"/>
    <property type="project" value="InterPro"/>
</dbReference>
<dbReference type="Pfam" id="PF01047">
    <property type="entry name" value="MarR"/>
    <property type="match status" value="1"/>
</dbReference>